<dbReference type="AlphaFoldDB" id="A0A0V1MWT1"/>
<proteinExistence type="predicted"/>
<evidence type="ECO:0000313" key="1">
    <source>
        <dbReference type="EMBL" id="KRZ76044.1"/>
    </source>
</evidence>
<reference evidence="1 2" key="1">
    <citation type="submission" date="2015-01" db="EMBL/GenBank/DDBJ databases">
        <title>Evolution of Trichinella species and genotypes.</title>
        <authorList>
            <person name="Korhonen P.K."/>
            <person name="Edoardo P."/>
            <person name="Giuseppe L.R."/>
            <person name="Gasser R.B."/>
        </authorList>
    </citation>
    <scope>NUCLEOTIDE SEQUENCE [LARGE SCALE GENOMIC DNA]</scope>
    <source>
        <strain evidence="1">ISS1980</strain>
    </source>
</reference>
<gene>
    <name evidence="1" type="ORF">T10_10793</name>
</gene>
<keyword evidence="2" id="KW-1185">Reference proteome</keyword>
<evidence type="ECO:0000313" key="2">
    <source>
        <dbReference type="Proteomes" id="UP000054843"/>
    </source>
</evidence>
<organism evidence="1 2">
    <name type="scientific">Trichinella papuae</name>
    <dbReference type="NCBI Taxonomy" id="268474"/>
    <lineage>
        <taxon>Eukaryota</taxon>
        <taxon>Metazoa</taxon>
        <taxon>Ecdysozoa</taxon>
        <taxon>Nematoda</taxon>
        <taxon>Enoplea</taxon>
        <taxon>Dorylaimia</taxon>
        <taxon>Trichinellida</taxon>
        <taxon>Trichinellidae</taxon>
        <taxon>Trichinella</taxon>
    </lineage>
</organism>
<comment type="caution">
    <text evidence="1">The sequence shown here is derived from an EMBL/GenBank/DDBJ whole genome shotgun (WGS) entry which is preliminary data.</text>
</comment>
<sequence>MSGQGDNWKLLHTVSGRSCSSVGVNPPTCKSGHRPRKPLPFDLLSLISNLAWIVSFYGSLSIVKSDHFHTGQTFFSSPLIDPTCNNCSTQPWPAVVFVSLIPAKLLFYSRLLAGQMLSNEQLRCGHDPLMRTIQGGGRPGDATGRNDQWALSVVLAFVSDCFDATAHKLRRFN</sequence>
<protein>
    <submittedName>
        <fullName evidence="1">Uncharacterized protein</fullName>
    </submittedName>
</protein>
<accession>A0A0V1MWT1</accession>
<dbReference type="EMBL" id="JYDO01000032">
    <property type="protein sequence ID" value="KRZ76044.1"/>
    <property type="molecule type" value="Genomic_DNA"/>
</dbReference>
<dbReference type="Proteomes" id="UP000054843">
    <property type="component" value="Unassembled WGS sequence"/>
</dbReference>
<name>A0A0V1MWT1_9BILA</name>